<reference evidence="9 10" key="1">
    <citation type="journal article" date="2010" name="ChemBioChem">
        <title>Cloning and characterization of the biosynthetic gene cluster of 16-membered macrolide antibiotic FD-891: involvement of a dual functional cytochrome P450 monooxygenase catalyzing epoxidation and hydroxylation.</title>
        <authorList>
            <person name="Kudo F."/>
            <person name="Motegi A."/>
            <person name="Mizoue K."/>
            <person name="Eguchi T."/>
        </authorList>
    </citation>
    <scope>NUCLEOTIDE SEQUENCE [LARGE SCALE GENOMIC DNA]</scope>
    <source>
        <strain evidence="9 10">A-8890</strain>
    </source>
</reference>
<feature type="transmembrane region" description="Helical" evidence="7">
    <location>
        <begin position="24"/>
        <end position="44"/>
    </location>
</feature>
<dbReference type="Pfam" id="PF03176">
    <property type="entry name" value="MMPL"/>
    <property type="match status" value="2"/>
</dbReference>
<organism evidence="9 10">
    <name type="scientific">Streptomyces graminofaciens</name>
    <dbReference type="NCBI Taxonomy" id="68212"/>
    <lineage>
        <taxon>Bacteria</taxon>
        <taxon>Bacillati</taxon>
        <taxon>Actinomycetota</taxon>
        <taxon>Actinomycetes</taxon>
        <taxon>Kitasatosporales</taxon>
        <taxon>Streptomycetaceae</taxon>
        <taxon>Streptomyces</taxon>
    </lineage>
</organism>
<feature type="transmembrane region" description="Helical" evidence="7">
    <location>
        <begin position="317"/>
        <end position="342"/>
    </location>
</feature>
<feature type="domain" description="SSD" evidence="8">
    <location>
        <begin position="210"/>
        <end position="341"/>
    </location>
</feature>
<sequence length="755" mass="79517">MGNGDVRVRGIAARAGGWSARHRWAAVGVWVLFVVLAMGIGSAVGRADVKDSDQLKGETSTAAHIIEEAGIEEPASETVLVQAKNKGLTATDPEFRAAVDAVVEAVDGTGEVKDVTSPYVTKTISKDGRSALVQFDVKGDAETAGERIEPVLKAVEGVRDDHKTLRIEEIGGASMNKTFDDAFGDDFQTAEFSAVPVALGILLIAFGAVVAALLPVALSITAIAATMGLMGIVSHLVPMTDAANSVMLLVGLAVGVDYCLFYLRREREERAAGRDAETALRIAAATSGRAIIVSGVTVCVAMAGMLFTGLAEFEAMGLASLMVVAVAMVGSVTVLPALLSLLGKRVEKGRIPFLHPDKRRKNGNGRTAGGESRFWTGVLRVVLARPAVSLVVACGVLLAIAAPALGMKTQNLTLDQEFGDSLPIVQTYDRVNEAFPGGSEPAEVIVKAKDIDSAEVKGALADFRAEAISSGASRGPVEIKVHDAQNVAFVYVPLVGGSDLDRAGASLDKLRDEVRPATLGRVEGVEAPITGQVAGSKDFNDQLVGSVTPVFAFVVVFAFLLMLLSFRSLTIAVTSIVLNLLSVGAAYGILVAVFQHGWGASLVGAEGVGAIITWLPLFLFVILFGLSMDYHVFVVSRIREARLRGRTTKDAIQHGVVTTAGVVTSAAVIMVAVFAIFGTLSMQSMKQMGVGLAAAVLIDATIIRGVLLPAVMALLGERNWYLPKWLNRLPDLTHDESPEPEPLPHEGRTEETVRV</sequence>
<dbReference type="InterPro" id="IPR004869">
    <property type="entry name" value="MMPL_dom"/>
</dbReference>
<feature type="transmembrane region" description="Helical" evidence="7">
    <location>
        <begin position="290"/>
        <end position="311"/>
    </location>
</feature>
<keyword evidence="3 7" id="KW-0812">Transmembrane</keyword>
<evidence type="ECO:0000256" key="6">
    <source>
        <dbReference type="SAM" id="MobiDB-lite"/>
    </source>
</evidence>
<evidence type="ECO:0000256" key="3">
    <source>
        <dbReference type="ARBA" id="ARBA00022692"/>
    </source>
</evidence>
<evidence type="ECO:0000256" key="1">
    <source>
        <dbReference type="ARBA" id="ARBA00004651"/>
    </source>
</evidence>
<feature type="transmembrane region" description="Helical" evidence="7">
    <location>
        <begin position="382"/>
        <end position="405"/>
    </location>
</feature>
<feature type="transmembrane region" description="Helical" evidence="7">
    <location>
        <begin position="242"/>
        <end position="263"/>
    </location>
</feature>
<dbReference type="EMBL" id="AP018448">
    <property type="protein sequence ID" value="BBC32056.1"/>
    <property type="molecule type" value="Genomic_DNA"/>
</dbReference>
<feature type="transmembrane region" description="Helical" evidence="7">
    <location>
        <begin position="197"/>
        <end position="230"/>
    </location>
</feature>
<evidence type="ECO:0000256" key="7">
    <source>
        <dbReference type="SAM" id="Phobius"/>
    </source>
</evidence>
<reference evidence="9 10" key="2">
    <citation type="journal article" date="2023" name="ChemBioChem">
        <title>Acyltransferase Domain Exchange between Two Independent Type I Polyketide Synthases in the Same Producer Strain of Macrolide Antibiotics.</title>
        <authorList>
            <person name="Kudo F."/>
            <person name="Kishikawa K."/>
            <person name="Tsuboi K."/>
            <person name="Kido T."/>
            <person name="Usui T."/>
            <person name="Hashimoto J."/>
            <person name="Shin-Ya K."/>
            <person name="Miyanaga A."/>
            <person name="Eguchi T."/>
        </authorList>
    </citation>
    <scope>NUCLEOTIDE SEQUENCE [LARGE SCALE GENOMIC DNA]</scope>
    <source>
        <strain evidence="9 10">A-8890</strain>
    </source>
</reference>
<feature type="transmembrane region" description="Helical" evidence="7">
    <location>
        <begin position="543"/>
        <end position="564"/>
    </location>
</feature>
<keyword evidence="4 7" id="KW-1133">Transmembrane helix</keyword>
<evidence type="ECO:0000259" key="8">
    <source>
        <dbReference type="PROSITE" id="PS50156"/>
    </source>
</evidence>
<proteinExistence type="predicted"/>
<keyword evidence="2" id="KW-1003">Cell membrane</keyword>
<dbReference type="RefSeq" id="WP_286251008.1">
    <property type="nucleotide sequence ID" value="NZ_AP018448.1"/>
</dbReference>
<dbReference type="Proteomes" id="UP001321542">
    <property type="component" value="Chromosome"/>
</dbReference>
<accession>A0ABN5VG71</accession>
<comment type="subcellular location">
    <subcellularLocation>
        <location evidence="1">Cell membrane</location>
        <topology evidence="1">Multi-pass membrane protein</topology>
    </subcellularLocation>
</comment>
<feature type="transmembrane region" description="Helical" evidence="7">
    <location>
        <begin position="656"/>
        <end position="680"/>
    </location>
</feature>
<dbReference type="PANTHER" id="PTHR33406:SF13">
    <property type="entry name" value="MEMBRANE PROTEIN YDFJ"/>
    <property type="match status" value="1"/>
</dbReference>
<feature type="transmembrane region" description="Helical" evidence="7">
    <location>
        <begin position="614"/>
        <end position="635"/>
    </location>
</feature>
<protein>
    <recommendedName>
        <fullName evidence="8">SSD domain-containing protein</fullName>
    </recommendedName>
</protein>
<name>A0ABN5VG71_9ACTN</name>
<evidence type="ECO:0000256" key="5">
    <source>
        <dbReference type="ARBA" id="ARBA00023136"/>
    </source>
</evidence>
<dbReference type="Gene3D" id="1.20.1640.10">
    <property type="entry name" value="Multidrug efflux transporter AcrB transmembrane domain"/>
    <property type="match status" value="2"/>
</dbReference>
<dbReference type="PROSITE" id="PS50156">
    <property type="entry name" value="SSD"/>
    <property type="match status" value="1"/>
</dbReference>
<keyword evidence="10" id="KW-1185">Reference proteome</keyword>
<feature type="region of interest" description="Disordered" evidence="6">
    <location>
        <begin position="733"/>
        <end position="755"/>
    </location>
</feature>
<evidence type="ECO:0000313" key="9">
    <source>
        <dbReference type="EMBL" id="BBC32056.1"/>
    </source>
</evidence>
<feature type="transmembrane region" description="Helical" evidence="7">
    <location>
        <begin position="571"/>
        <end position="594"/>
    </location>
</feature>
<dbReference type="PANTHER" id="PTHR33406">
    <property type="entry name" value="MEMBRANE PROTEIN MJ1562-RELATED"/>
    <property type="match status" value="1"/>
</dbReference>
<evidence type="ECO:0000256" key="2">
    <source>
        <dbReference type="ARBA" id="ARBA00022475"/>
    </source>
</evidence>
<evidence type="ECO:0000256" key="4">
    <source>
        <dbReference type="ARBA" id="ARBA00022989"/>
    </source>
</evidence>
<dbReference type="InterPro" id="IPR000731">
    <property type="entry name" value="SSD"/>
</dbReference>
<dbReference type="SUPFAM" id="SSF82866">
    <property type="entry name" value="Multidrug efflux transporter AcrB transmembrane domain"/>
    <property type="match status" value="2"/>
</dbReference>
<evidence type="ECO:0000313" key="10">
    <source>
        <dbReference type="Proteomes" id="UP001321542"/>
    </source>
</evidence>
<dbReference type="InterPro" id="IPR050545">
    <property type="entry name" value="Mycobact_MmpL"/>
</dbReference>
<feature type="transmembrane region" description="Helical" evidence="7">
    <location>
        <begin position="692"/>
        <end position="715"/>
    </location>
</feature>
<gene>
    <name evidence="9" type="ORF">SGFS_033500</name>
</gene>
<keyword evidence="5 7" id="KW-0472">Membrane</keyword>